<accession>A0A9Q0BHZ1</accession>
<dbReference type="PANTHER" id="PTHR13464:SF0">
    <property type="entry name" value="SAP30-BINDING PROTEIN"/>
    <property type="match status" value="1"/>
</dbReference>
<feature type="compositionally biased region" description="Polar residues" evidence="1">
    <location>
        <begin position="132"/>
        <end position="153"/>
    </location>
</feature>
<dbReference type="PANTHER" id="PTHR13464">
    <property type="entry name" value="TRANSCRIPTIONAL REGULATOR PROTEIN HCNGP"/>
    <property type="match status" value="1"/>
</dbReference>
<evidence type="ECO:0000313" key="2">
    <source>
        <dbReference type="EMBL" id="KAI6785661.1"/>
    </source>
</evidence>
<feature type="region of interest" description="Disordered" evidence="1">
    <location>
        <begin position="21"/>
        <end position="43"/>
    </location>
</feature>
<dbReference type="OrthoDB" id="1714508at2759"/>
<feature type="compositionally biased region" description="Basic and acidic residues" evidence="1">
    <location>
        <begin position="115"/>
        <end position="130"/>
    </location>
</feature>
<feature type="compositionally biased region" description="Pro residues" evidence="1">
    <location>
        <begin position="28"/>
        <end position="40"/>
    </location>
</feature>
<gene>
    <name evidence="2" type="ORF">J7T54_005995</name>
</gene>
<organism evidence="2 3">
    <name type="scientific">Emericellopsis cladophorae</name>
    <dbReference type="NCBI Taxonomy" id="2686198"/>
    <lineage>
        <taxon>Eukaryota</taxon>
        <taxon>Fungi</taxon>
        <taxon>Dikarya</taxon>
        <taxon>Ascomycota</taxon>
        <taxon>Pezizomycotina</taxon>
        <taxon>Sordariomycetes</taxon>
        <taxon>Hypocreomycetidae</taxon>
        <taxon>Hypocreales</taxon>
        <taxon>Bionectriaceae</taxon>
        <taxon>Emericellopsis</taxon>
    </lineage>
</organism>
<reference evidence="2" key="1">
    <citation type="journal article" date="2021" name="J Fungi (Basel)">
        <title>Genomic and Metabolomic Analyses of the Marine Fungus Emericellopsis cladophorae: Insights into Saltwater Adaptability Mechanisms and Its Biosynthetic Potential.</title>
        <authorList>
            <person name="Goncalves M.F.M."/>
            <person name="Hilario S."/>
            <person name="Van de Peer Y."/>
            <person name="Esteves A.C."/>
            <person name="Alves A."/>
        </authorList>
    </citation>
    <scope>NUCLEOTIDE SEQUENCE</scope>
    <source>
        <strain evidence="2">MUM 19.33</strain>
    </source>
</reference>
<dbReference type="Pfam" id="PF07818">
    <property type="entry name" value="HCNGP"/>
    <property type="match status" value="1"/>
</dbReference>
<proteinExistence type="predicted"/>
<dbReference type="GeneID" id="75832478"/>
<name>A0A9Q0BHZ1_9HYPO</name>
<dbReference type="GO" id="GO:0005634">
    <property type="term" value="C:nucleus"/>
    <property type="evidence" value="ECO:0007669"/>
    <property type="project" value="TreeGrafter"/>
</dbReference>
<protein>
    <submittedName>
        <fullName evidence="2">Uncharacterized protein</fullName>
    </submittedName>
</protein>
<reference evidence="2" key="2">
    <citation type="submission" date="2022-07" db="EMBL/GenBank/DDBJ databases">
        <authorList>
            <person name="Goncalves M.F.M."/>
            <person name="Hilario S."/>
            <person name="Van De Peer Y."/>
            <person name="Esteves A.C."/>
            <person name="Alves A."/>
        </authorList>
    </citation>
    <scope>NUCLEOTIDE SEQUENCE</scope>
    <source>
        <strain evidence="2">MUM 19.33</strain>
    </source>
</reference>
<dbReference type="GO" id="GO:0006355">
    <property type="term" value="P:regulation of DNA-templated transcription"/>
    <property type="evidence" value="ECO:0007669"/>
    <property type="project" value="InterPro"/>
</dbReference>
<dbReference type="InterPro" id="IPR012479">
    <property type="entry name" value="SAP30BP"/>
</dbReference>
<dbReference type="Proteomes" id="UP001055219">
    <property type="component" value="Unassembled WGS sequence"/>
</dbReference>
<evidence type="ECO:0000313" key="3">
    <source>
        <dbReference type="Proteomes" id="UP001055219"/>
    </source>
</evidence>
<evidence type="ECO:0000256" key="1">
    <source>
        <dbReference type="SAM" id="MobiDB-lite"/>
    </source>
</evidence>
<keyword evidence="3" id="KW-1185">Reference proteome</keyword>
<dbReference type="AlphaFoldDB" id="A0A9Q0BHZ1"/>
<feature type="region of interest" description="Disordered" evidence="1">
    <location>
        <begin position="115"/>
        <end position="166"/>
    </location>
</feature>
<dbReference type="RefSeq" id="XP_051366517.1">
    <property type="nucleotide sequence ID" value="XM_051502626.1"/>
</dbReference>
<dbReference type="EMBL" id="JAGIXG020000001">
    <property type="protein sequence ID" value="KAI6785661.1"/>
    <property type="molecule type" value="Genomic_DNA"/>
</dbReference>
<sequence>MSQAPGSPYTTSRTIIHDLTLPSIPNVNIPPSPPGSPPPGANKKLEQFILLKKQGVHFNAKLENSEALRNPSLMDKLLGFAGVEGKEQYETTLRDDGWWDPKAFPREAYRLALRKNQDKMTREREADKAAGNRTSVDFVPSTTTEGNVSNVGGTMTKGPGRKRGWD</sequence>
<comment type="caution">
    <text evidence="2">The sequence shown here is derived from an EMBL/GenBank/DDBJ whole genome shotgun (WGS) entry which is preliminary data.</text>
</comment>